<reference evidence="1" key="1">
    <citation type="journal article" date="2020" name="mSystems">
        <title>Genome- and Community-Level Interaction Insights into Carbon Utilization and Element Cycling Functions of Hydrothermarchaeota in Hydrothermal Sediment.</title>
        <authorList>
            <person name="Zhou Z."/>
            <person name="Liu Y."/>
            <person name="Xu W."/>
            <person name="Pan J."/>
            <person name="Luo Z.H."/>
            <person name="Li M."/>
        </authorList>
    </citation>
    <scope>NUCLEOTIDE SEQUENCE [LARGE SCALE GENOMIC DNA]</scope>
    <source>
        <strain evidence="1">SpSt-402</strain>
    </source>
</reference>
<keyword evidence="1" id="KW-0808">Transferase</keyword>
<dbReference type="AlphaFoldDB" id="A0A832M306"/>
<name>A0A832M306_9CYAN</name>
<organism evidence="1">
    <name type="scientific">Oscillatoriales cyanobacterium SpSt-402</name>
    <dbReference type="NCBI Taxonomy" id="2282168"/>
    <lineage>
        <taxon>Bacteria</taxon>
        <taxon>Bacillati</taxon>
        <taxon>Cyanobacteriota</taxon>
        <taxon>Cyanophyceae</taxon>
        <taxon>Oscillatoriophycideae</taxon>
        <taxon>Oscillatoriales</taxon>
    </lineage>
</organism>
<dbReference type="EMBL" id="DSRD01000400">
    <property type="protein sequence ID" value="HGW93859.1"/>
    <property type="molecule type" value="Genomic_DNA"/>
</dbReference>
<evidence type="ECO:0000313" key="1">
    <source>
        <dbReference type="EMBL" id="HGW93859.1"/>
    </source>
</evidence>
<accession>A0A832M306</accession>
<dbReference type="SUPFAM" id="SSF53756">
    <property type="entry name" value="UDP-Glycosyltransferase/glycogen phosphorylase"/>
    <property type="match status" value="1"/>
</dbReference>
<gene>
    <name evidence="1" type="ORF">ENR47_06205</name>
</gene>
<proteinExistence type="predicted"/>
<comment type="caution">
    <text evidence="1">The sequence shown here is derived from an EMBL/GenBank/DDBJ whole genome shotgun (WGS) entry which is preliminary data.</text>
</comment>
<protein>
    <submittedName>
        <fullName evidence="1">Glycosyltransferase family 1 protein</fullName>
    </submittedName>
</protein>
<dbReference type="GO" id="GO:0016740">
    <property type="term" value="F:transferase activity"/>
    <property type="evidence" value="ECO:0007669"/>
    <property type="project" value="UniProtKB-KW"/>
</dbReference>
<sequence>MRSNSALAPLPYPVYFVRNDPALCEALADVSTMPPFEQFYRPESGGSSSWIVQTYLQLKCRGLDVHLVSHFVPGAICVVSREELMKRQLLKRCLPFNCYLVVCQQDRPRPSICEHRIVQNRVNVLSENDHFMPHWCQPDLKARSPERGDRVETIAFKGRWYYLPEPYKGEHFIAQLNALGYQFSTDADHRVNLSDWTDYSETDVLLAVRDRSSLYLESKPPTKLINAWLAGCPALLGPEPAYQELRQSELDYIEVCSPEEVLHALHRLRSEPGLYQAMVENGWQRAKDFTPNAIALLWRNLLAGTISTRYERWLHQSLVRRVLGRPLQFGYRLVEQEQERRRFNVLTGRKR</sequence>